<protein>
    <submittedName>
        <fullName evidence="6">t-SNARE coiled-coil homology domain-containing protein</fullName>
    </submittedName>
</protein>
<dbReference type="GO" id="GO:0098793">
    <property type="term" value="C:presynapse"/>
    <property type="evidence" value="ECO:0007669"/>
    <property type="project" value="GOC"/>
</dbReference>
<evidence type="ECO:0000313" key="4">
    <source>
        <dbReference type="EMBL" id="VDM00236.1"/>
    </source>
</evidence>
<evidence type="ECO:0000313" key="5">
    <source>
        <dbReference type="Proteomes" id="UP000275846"/>
    </source>
</evidence>
<dbReference type="EMBL" id="UYSU01038425">
    <property type="protein sequence ID" value="VDM00236.1"/>
    <property type="molecule type" value="Genomic_DNA"/>
</dbReference>
<dbReference type="GO" id="GO:0031629">
    <property type="term" value="P:synaptic vesicle fusion to presynaptic active zone membrane"/>
    <property type="evidence" value="ECO:0007669"/>
    <property type="project" value="TreeGrafter"/>
</dbReference>
<dbReference type="AlphaFoldDB" id="A0A183TBK2"/>
<gene>
    <name evidence="4" type="ORF">SSLN_LOCUS13850</name>
</gene>
<dbReference type="Gene3D" id="1.20.5.110">
    <property type="match status" value="2"/>
</dbReference>
<dbReference type="GO" id="GO:0016082">
    <property type="term" value="P:synaptic vesicle priming"/>
    <property type="evidence" value="ECO:0007669"/>
    <property type="project" value="TreeGrafter"/>
</dbReference>
<feature type="compositionally biased region" description="Polar residues" evidence="2">
    <location>
        <begin position="76"/>
        <end position="85"/>
    </location>
</feature>
<keyword evidence="1" id="KW-0175">Coiled coil</keyword>
<dbReference type="STRING" id="70667.A0A183TBK2"/>
<keyword evidence="5" id="KW-1185">Reference proteome</keyword>
<dbReference type="SMART" id="SM00397">
    <property type="entry name" value="t_SNARE"/>
    <property type="match status" value="2"/>
</dbReference>
<organism evidence="6">
    <name type="scientific">Schistocephalus solidus</name>
    <name type="common">Tapeworm</name>
    <dbReference type="NCBI Taxonomy" id="70667"/>
    <lineage>
        <taxon>Eukaryota</taxon>
        <taxon>Metazoa</taxon>
        <taxon>Spiralia</taxon>
        <taxon>Lophotrochozoa</taxon>
        <taxon>Platyhelminthes</taxon>
        <taxon>Cestoda</taxon>
        <taxon>Eucestoda</taxon>
        <taxon>Diphyllobothriidea</taxon>
        <taxon>Diphyllobothriidae</taxon>
        <taxon>Schistocephalus</taxon>
    </lineage>
</organism>
<dbReference type="GO" id="GO:0031201">
    <property type="term" value="C:SNARE complex"/>
    <property type="evidence" value="ECO:0007669"/>
    <property type="project" value="TreeGrafter"/>
</dbReference>
<feature type="domain" description="T-SNARE coiled-coil homology" evidence="3">
    <location>
        <begin position="119"/>
        <end position="181"/>
    </location>
</feature>
<sequence>MVGMVEESRQMGAGALEQLYHQGQQLDRINENMDTIHEDLKEAERELDNLEKCCGLFVLPWKKVKRPGKEKHFKSKQYNQPQNGASKAWSGSEGRGDPNVAIRYQATNQPGYIQRITNDAREDEMDQNLGHVANVVGELRSMAVDMNNEITVHNRKLDDIYNKADDNQSRMTVAQNQAERIVGTAITSHVSMSFNASSADIFAAKQNFPCPADQILVTTPTDEFREMSWVVNLAEKGGTLLTSLDGRMAELLKADEQASAKPVVAVREKPDRTPPPLPPSPPPPTSVPSSNVFSSDLRKPAWETAQTQ</sequence>
<dbReference type="PANTHER" id="PTHR19305:SF14">
    <property type="entry name" value="SYNAPTOSOMAL-ASSOCIATED PROTEIN-RELATED"/>
    <property type="match status" value="1"/>
</dbReference>
<dbReference type="PANTHER" id="PTHR19305">
    <property type="entry name" value="SYNAPTOSOMAL ASSOCIATED PROTEIN"/>
    <property type="match status" value="1"/>
</dbReference>
<dbReference type="InterPro" id="IPR000727">
    <property type="entry name" value="T_SNARE_dom"/>
</dbReference>
<evidence type="ECO:0000313" key="6">
    <source>
        <dbReference type="WBParaSite" id="SSLN_0001437901-mRNA-1"/>
    </source>
</evidence>
<feature type="domain" description="T-SNARE coiled-coil homology" evidence="3">
    <location>
        <begin position="1"/>
        <end position="50"/>
    </location>
</feature>
<evidence type="ECO:0000259" key="3">
    <source>
        <dbReference type="PROSITE" id="PS50192"/>
    </source>
</evidence>
<dbReference type="Proteomes" id="UP000275846">
    <property type="component" value="Unassembled WGS sequence"/>
</dbReference>
<proteinExistence type="predicted"/>
<evidence type="ECO:0000256" key="2">
    <source>
        <dbReference type="SAM" id="MobiDB-lite"/>
    </source>
</evidence>
<dbReference type="GO" id="GO:0019905">
    <property type="term" value="F:syntaxin binding"/>
    <property type="evidence" value="ECO:0007669"/>
    <property type="project" value="TreeGrafter"/>
</dbReference>
<reference evidence="6" key="1">
    <citation type="submission" date="2016-06" db="UniProtKB">
        <authorList>
            <consortium name="WormBaseParasite"/>
        </authorList>
    </citation>
    <scope>IDENTIFICATION</scope>
</reference>
<dbReference type="WBParaSite" id="SSLN_0001437901-mRNA-1">
    <property type="protein sequence ID" value="SSLN_0001437901-mRNA-1"/>
    <property type="gene ID" value="SSLN_0001437901"/>
</dbReference>
<dbReference type="PROSITE" id="PS50192">
    <property type="entry name" value="T_SNARE"/>
    <property type="match status" value="2"/>
</dbReference>
<dbReference type="OrthoDB" id="19261at2759"/>
<dbReference type="GO" id="GO:0005886">
    <property type="term" value="C:plasma membrane"/>
    <property type="evidence" value="ECO:0007669"/>
    <property type="project" value="TreeGrafter"/>
</dbReference>
<feature type="region of interest" description="Disordered" evidence="2">
    <location>
        <begin position="70"/>
        <end position="99"/>
    </location>
</feature>
<dbReference type="SUPFAM" id="SSF58038">
    <property type="entry name" value="SNARE fusion complex"/>
    <property type="match status" value="2"/>
</dbReference>
<accession>A0A183TBK2</accession>
<reference evidence="4 5" key="2">
    <citation type="submission" date="2018-11" db="EMBL/GenBank/DDBJ databases">
        <authorList>
            <consortium name="Pathogen Informatics"/>
        </authorList>
    </citation>
    <scope>NUCLEOTIDE SEQUENCE [LARGE SCALE GENOMIC DNA]</scope>
    <source>
        <strain evidence="4 5">NST_G2</strain>
    </source>
</reference>
<feature type="compositionally biased region" description="Pro residues" evidence="2">
    <location>
        <begin position="273"/>
        <end position="286"/>
    </location>
</feature>
<name>A0A183TBK2_SCHSO</name>
<dbReference type="GO" id="GO:0005484">
    <property type="term" value="F:SNAP receptor activity"/>
    <property type="evidence" value="ECO:0007669"/>
    <property type="project" value="TreeGrafter"/>
</dbReference>
<evidence type="ECO:0000256" key="1">
    <source>
        <dbReference type="SAM" id="Coils"/>
    </source>
</evidence>
<feature type="coiled-coil region" evidence="1">
    <location>
        <begin position="26"/>
        <end position="53"/>
    </location>
</feature>
<feature type="region of interest" description="Disordered" evidence="2">
    <location>
        <begin position="256"/>
        <end position="308"/>
    </location>
</feature>